<reference evidence="1 2" key="1">
    <citation type="journal article" date="2022" name="Hortic Res">
        <title>A haplotype resolved chromosomal level avocado genome allows analysis of novel avocado genes.</title>
        <authorList>
            <person name="Nath O."/>
            <person name="Fletcher S.J."/>
            <person name="Hayward A."/>
            <person name="Shaw L.M."/>
            <person name="Masouleh A.K."/>
            <person name="Furtado A."/>
            <person name="Henry R.J."/>
            <person name="Mitter N."/>
        </authorList>
    </citation>
    <scope>NUCLEOTIDE SEQUENCE [LARGE SCALE GENOMIC DNA]</scope>
    <source>
        <strain evidence="2">cv. Hass</strain>
    </source>
</reference>
<accession>A0ACC2L9U0</accession>
<proteinExistence type="predicted"/>
<organism evidence="1 2">
    <name type="scientific">Persea americana</name>
    <name type="common">Avocado</name>
    <dbReference type="NCBI Taxonomy" id="3435"/>
    <lineage>
        <taxon>Eukaryota</taxon>
        <taxon>Viridiplantae</taxon>
        <taxon>Streptophyta</taxon>
        <taxon>Embryophyta</taxon>
        <taxon>Tracheophyta</taxon>
        <taxon>Spermatophyta</taxon>
        <taxon>Magnoliopsida</taxon>
        <taxon>Magnoliidae</taxon>
        <taxon>Laurales</taxon>
        <taxon>Lauraceae</taxon>
        <taxon>Persea</taxon>
    </lineage>
</organism>
<comment type="caution">
    <text evidence="1">The sequence shown here is derived from an EMBL/GenBank/DDBJ whole genome shotgun (WGS) entry which is preliminary data.</text>
</comment>
<evidence type="ECO:0000313" key="1">
    <source>
        <dbReference type="EMBL" id="KAJ8630267.1"/>
    </source>
</evidence>
<evidence type="ECO:0000313" key="2">
    <source>
        <dbReference type="Proteomes" id="UP001234297"/>
    </source>
</evidence>
<protein>
    <submittedName>
        <fullName evidence="1">Uncharacterized protein</fullName>
    </submittedName>
</protein>
<sequence length="81" mass="9666">MLVDLERQYEFQQQKFEEQSSRMHACQYSLTIIENELRDFEAMLKECLGVDWQQQEDALQVQRYVAAKKQMLSDPDLGLLH</sequence>
<gene>
    <name evidence="1" type="ORF">MRB53_023590</name>
</gene>
<dbReference type="EMBL" id="CM056815">
    <property type="protein sequence ID" value="KAJ8630267.1"/>
    <property type="molecule type" value="Genomic_DNA"/>
</dbReference>
<dbReference type="Proteomes" id="UP001234297">
    <property type="component" value="Chromosome 7"/>
</dbReference>
<keyword evidence="2" id="KW-1185">Reference proteome</keyword>
<name>A0ACC2L9U0_PERAE</name>